<dbReference type="EMBL" id="DS546403">
    <property type="protein sequence ID" value="EDQ48454.1"/>
    <property type="molecule type" value="Genomic_DNA"/>
</dbReference>
<feature type="non-terminal residue" evidence="2">
    <location>
        <position position="394"/>
    </location>
</feature>
<proteinExistence type="predicted"/>
<sequence length="394" mass="41062">GEVPGLRFPLLGAGEVSPGSPYPPPEGGPGGGRPRSERPPSSPRQPFHLGQEVLGGEGLGHEGLGPEGQGLSPVRLPPPGGPSGPPPPCGPGPPRALPSLAGIPGEPGCFPHRPPPGFSWATSKGRVKANTAPSPSSSHIRPPRPSTSLRARKSPRPVPPEKLWKGSNTKARASSGTPGPSSWMRKRASGPVVAKAGEDQKGEEEGPTQEEDGLDDLYPSGGHHAPKEDVKDHHHPHEDDCGLVGDAEEELDQVACPHHLGDEAVGHHVGKGVLAEVAEGFGDEEHDHRPAHQEADGVEEAVKPREGHEPGDAEEARRRHVVPRQGQAVLEPGDASPGGVEVLRGLGPLRRPVGDPQGEGDEEEEEEDGHGVGLAKRGGRHASPPEDPLYPLVV</sequence>
<feature type="compositionally biased region" description="Acidic residues" evidence="1">
    <location>
        <begin position="205"/>
        <end position="215"/>
    </location>
</feature>
<feature type="compositionally biased region" description="Polar residues" evidence="1">
    <location>
        <begin position="166"/>
        <end position="180"/>
    </location>
</feature>
<dbReference type="AlphaFoldDB" id="A9U799"/>
<feature type="compositionally biased region" description="Gly residues" evidence="1">
    <location>
        <begin position="53"/>
        <end position="68"/>
    </location>
</feature>
<feature type="compositionally biased region" description="Pro residues" evidence="1">
    <location>
        <begin position="75"/>
        <end position="96"/>
    </location>
</feature>
<feature type="compositionally biased region" description="Basic and acidic residues" evidence="1">
    <location>
        <begin position="225"/>
        <end position="240"/>
    </location>
</feature>
<feature type="non-terminal residue" evidence="2">
    <location>
        <position position="1"/>
    </location>
</feature>
<evidence type="ECO:0000256" key="1">
    <source>
        <dbReference type="SAM" id="MobiDB-lite"/>
    </source>
</evidence>
<feature type="compositionally biased region" description="Basic and acidic residues" evidence="1">
    <location>
        <begin position="283"/>
        <end position="317"/>
    </location>
</feature>
<gene>
    <name evidence="2" type="ORF">PHYPADRAFT_103786</name>
</gene>
<protein>
    <submittedName>
        <fullName evidence="2">Predicted protein</fullName>
    </submittedName>
</protein>
<feature type="region of interest" description="Disordered" evidence="1">
    <location>
        <begin position="1"/>
        <end position="243"/>
    </location>
</feature>
<name>A9U799_PHYPA</name>
<organism>
    <name type="scientific">Physcomitrium patens</name>
    <name type="common">Spreading-leaved earth moss</name>
    <name type="synonym">Physcomitrella patens</name>
    <dbReference type="NCBI Taxonomy" id="3218"/>
    <lineage>
        <taxon>Eukaryota</taxon>
        <taxon>Viridiplantae</taxon>
        <taxon>Streptophyta</taxon>
        <taxon>Embryophyta</taxon>
        <taxon>Bryophyta</taxon>
        <taxon>Bryophytina</taxon>
        <taxon>Bryopsida</taxon>
        <taxon>Funariidae</taxon>
        <taxon>Funariales</taxon>
        <taxon>Funariaceae</taxon>
        <taxon>Physcomitrium</taxon>
    </lineage>
</organism>
<feature type="region of interest" description="Disordered" evidence="1">
    <location>
        <begin position="281"/>
        <end position="394"/>
    </location>
</feature>
<accession>A9U799</accession>
<evidence type="ECO:0000313" key="2">
    <source>
        <dbReference type="EMBL" id="EDQ48454.1"/>
    </source>
</evidence>
<feature type="compositionally biased region" description="Acidic residues" evidence="1">
    <location>
        <begin position="358"/>
        <end position="368"/>
    </location>
</feature>
<dbReference type="AntiFam" id="ANF00249">
    <property type="entry name" value="Shadow ORF (ywcA)"/>
</dbReference>
<reference evidence="2" key="1">
    <citation type="journal article" date="2008" name="Science">
        <title>The Physcomitrella genome reveals evolutionary insights into the conquest of land by plants.</title>
        <authorList>
            <person name="Rensing S."/>
            <person name="Lang D."/>
            <person name="Zimmer A."/>
            <person name="Terry A."/>
            <person name="Salamov A."/>
            <person name="Shapiro H."/>
            <person name="Nishiyama T."/>
            <person name="Perroud P.-F."/>
            <person name="Lindquist E."/>
            <person name="Kamisugi Y."/>
            <person name="Tanahashi T."/>
            <person name="Sakakibara K."/>
            <person name="Fujita T."/>
            <person name="Oishi K."/>
            <person name="Shin-I T."/>
            <person name="Kuroki Y."/>
            <person name="Toyoda A."/>
            <person name="Suzuki Y."/>
            <person name="Hashimoto A."/>
            <person name="Yamaguchi K."/>
            <person name="Sugano A."/>
            <person name="Kohara Y."/>
            <person name="Fujiyama A."/>
            <person name="Anterola A."/>
            <person name="Aoki S."/>
            <person name="Ashton N."/>
            <person name="Barbazuk W.B."/>
            <person name="Barker E."/>
            <person name="Bennetzen J."/>
            <person name="Bezanilla M."/>
            <person name="Blankenship R."/>
            <person name="Cho S.H."/>
            <person name="Dutcher S."/>
            <person name="Estelle M."/>
            <person name="Fawcett J.A."/>
            <person name="Gundlach H."/>
            <person name="Hanada K."/>
            <person name="Heyl A."/>
            <person name="Hicks K.A."/>
            <person name="Hugh J."/>
            <person name="Lohr M."/>
            <person name="Mayer K."/>
            <person name="Melkozernov A."/>
            <person name="Murata T."/>
            <person name="Nelson D."/>
            <person name="Pils B."/>
            <person name="Prigge M."/>
            <person name="Reiss B."/>
            <person name="Renner T."/>
            <person name="Rombauts S."/>
            <person name="Rushton P."/>
            <person name="Sanderfoot A."/>
            <person name="Schween G."/>
            <person name="Shiu S.-H."/>
            <person name="Stueber K."/>
            <person name="Theodoulou F.L."/>
            <person name="Tu H."/>
            <person name="Van de Peer Y."/>
            <person name="Verrier P.J."/>
            <person name="Waters E."/>
            <person name="Wood A."/>
            <person name="Yang L."/>
            <person name="Cove D."/>
            <person name="Cuming A."/>
            <person name="Hasebe M."/>
            <person name="Lucas S."/>
            <person name="Mishler D.B."/>
            <person name="Reski R."/>
            <person name="Grigoriev I."/>
            <person name="Quatrano R.S."/>
            <person name="Boore J.L."/>
        </authorList>
    </citation>
    <scope>NUCLEOTIDE SEQUENCE [LARGE SCALE GENOMIC DNA]</scope>
</reference>